<dbReference type="Pfam" id="PF01261">
    <property type="entry name" value="AP_endonuc_2"/>
    <property type="match status" value="1"/>
</dbReference>
<feature type="domain" description="Xylose isomerase-like TIM barrel" evidence="1">
    <location>
        <begin position="24"/>
        <end position="269"/>
    </location>
</feature>
<dbReference type="GO" id="GO:0016853">
    <property type="term" value="F:isomerase activity"/>
    <property type="evidence" value="ECO:0007669"/>
    <property type="project" value="UniProtKB-KW"/>
</dbReference>
<proteinExistence type="predicted"/>
<reference evidence="2 3" key="1">
    <citation type="submission" date="2007-10" db="EMBL/GenBank/DDBJ databases">
        <title>Complete sequence of Caldivirga maquilingensis IC-167.</title>
        <authorList>
            <consortium name="US DOE Joint Genome Institute"/>
            <person name="Copeland A."/>
            <person name="Lucas S."/>
            <person name="Lapidus A."/>
            <person name="Barry K."/>
            <person name="Glavina del Rio T."/>
            <person name="Dalin E."/>
            <person name="Tice H."/>
            <person name="Pitluck S."/>
            <person name="Saunders E."/>
            <person name="Brettin T."/>
            <person name="Bruce D."/>
            <person name="Detter J.C."/>
            <person name="Han C."/>
            <person name="Schmutz J."/>
            <person name="Larimer F."/>
            <person name="Land M."/>
            <person name="Hauser L."/>
            <person name="Kyrpides N."/>
            <person name="Ivanova N."/>
            <person name="Biddle J.F."/>
            <person name="Zhang Z."/>
            <person name="Fitz-Gibbon S.T."/>
            <person name="Lowe T.M."/>
            <person name="Saltikov C."/>
            <person name="House C.H."/>
            <person name="Richardson P."/>
        </authorList>
    </citation>
    <scope>NUCLEOTIDE SEQUENCE [LARGE SCALE GENOMIC DNA]</scope>
    <source>
        <strain evidence="3">ATCC 700844 / DSM 13496 / JCM 10307 / IC-167</strain>
    </source>
</reference>
<accession>A8MDC4</accession>
<dbReference type="AlphaFoldDB" id="A8MDC4"/>
<name>A8MDC4_CALMQ</name>
<dbReference type="GeneID" id="5708666"/>
<dbReference type="EMBL" id="CP000852">
    <property type="protein sequence ID" value="ABW01780.1"/>
    <property type="molecule type" value="Genomic_DNA"/>
</dbReference>
<gene>
    <name evidence="2" type="ordered locus">Cmaq_0948</name>
</gene>
<dbReference type="RefSeq" id="WP_012185999.1">
    <property type="nucleotide sequence ID" value="NC_009954.1"/>
</dbReference>
<sequence>MVSVKIGVNAWSYPPTLNVHDALRHAKKAGFELFEPVIDETDLDSLNSPDFSRKWSSIKETAEGVGIGIYTIATGLYWRFNMILEDQFEKVSRVLEAEAKAASLIEAKVLLVVPGVAVTELSYEEHIERARMALSRLAKIAEDHGVVIGVENVWNRIFASPLDMRRLLDGLDPKIIGAYLDVGNTLPHSLPEHWIMTLKDRIVAMHAKDFLAEPNRCTFGIPLTGSVNWGNVKKLLSEIGYGGPLTAEIPPYPGDPLKAAEDAASSLRRIFG</sequence>
<dbReference type="Proteomes" id="UP000001137">
    <property type="component" value="Chromosome"/>
</dbReference>
<dbReference type="SUPFAM" id="SSF51658">
    <property type="entry name" value="Xylose isomerase-like"/>
    <property type="match status" value="1"/>
</dbReference>
<organism evidence="2 3">
    <name type="scientific">Caldivirga maquilingensis (strain ATCC 700844 / DSM 13496 / JCM 10307 / IC-167)</name>
    <dbReference type="NCBI Taxonomy" id="397948"/>
    <lineage>
        <taxon>Archaea</taxon>
        <taxon>Thermoproteota</taxon>
        <taxon>Thermoprotei</taxon>
        <taxon>Thermoproteales</taxon>
        <taxon>Thermoproteaceae</taxon>
        <taxon>Caldivirga</taxon>
    </lineage>
</organism>
<keyword evidence="3" id="KW-1185">Reference proteome</keyword>
<dbReference type="PANTHER" id="PTHR12110">
    <property type="entry name" value="HYDROXYPYRUVATE ISOMERASE"/>
    <property type="match status" value="1"/>
</dbReference>
<dbReference type="KEGG" id="cma:Cmaq_0948"/>
<evidence type="ECO:0000313" key="3">
    <source>
        <dbReference type="Proteomes" id="UP000001137"/>
    </source>
</evidence>
<keyword evidence="2" id="KW-0413">Isomerase</keyword>
<dbReference type="Gene3D" id="3.20.20.150">
    <property type="entry name" value="Divalent-metal-dependent TIM barrel enzymes"/>
    <property type="match status" value="1"/>
</dbReference>
<dbReference type="InterPro" id="IPR050312">
    <property type="entry name" value="IolE/XylAMocC-like"/>
</dbReference>
<dbReference type="PANTHER" id="PTHR12110:SF21">
    <property type="entry name" value="XYLOSE ISOMERASE-LIKE TIM BARREL DOMAIN-CONTAINING PROTEIN"/>
    <property type="match status" value="1"/>
</dbReference>
<dbReference type="OrthoDB" id="372143at2157"/>
<evidence type="ECO:0000313" key="2">
    <source>
        <dbReference type="EMBL" id="ABW01780.1"/>
    </source>
</evidence>
<dbReference type="InterPro" id="IPR013022">
    <property type="entry name" value="Xyl_isomerase-like_TIM-brl"/>
</dbReference>
<protein>
    <submittedName>
        <fullName evidence="2">Xylose isomerase domain protein TIM barrel</fullName>
    </submittedName>
</protein>
<dbReference type="eggNOG" id="arCOG01900">
    <property type="taxonomic scope" value="Archaea"/>
</dbReference>
<dbReference type="HOGENOM" id="CLU_073260_0_0_2"/>
<dbReference type="InterPro" id="IPR036237">
    <property type="entry name" value="Xyl_isomerase-like_sf"/>
</dbReference>
<dbReference type="STRING" id="397948.Cmaq_0948"/>
<evidence type="ECO:0000259" key="1">
    <source>
        <dbReference type="Pfam" id="PF01261"/>
    </source>
</evidence>